<feature type="compositionally biased region" description="Basic and acidic residues" evidence="1">
    <location>
        <begin position="518"/>
        <end position="528"/>
    </location>
</feature>
<dbReference type="AlphaFoldDB" id="A0A3N2PJ93"/>
<feature type="region of interest" description="Disordered" evidence="1">
    <location>
        <begin position="286"/>
        <end position="356"/>
    </location>
</feature>
<evidence type="ECO:0000313" key="3">
    <source>
        <dbReference type="Proteomes" id="UP000272025"/>
    </source>
</evidence>
<organism evidence="2 3">
    <name type="scientific">Sodiomyces alkalinus (strain CBS 110278 / VKM F-3762 / F11)</name>
    <name type="common">Alkaliphilic filamentous fungus</name>
    <dbReference type="NCBI Taxonomy" id="1314773"/>
    <lineage>
        <taxon>Eukaryota</taxon>
        <taxon>Fungi</taxon>
        <taxon>Dikarya</taxon>
        <taxon>Ascomycota</taxon>
        <taxon>Pezizomycotina</taxon>
        <taxon>Sordariomycetes</taxon>
        <taxon>Hypocreomycetidae</taxon>
        <taxon>Glomerellales</taxon>
        <taxon>Plectosphaerellaceae</taxon>
        <taxon>Sodiomyces</taxon>
    </lineage>
</organism>
<dbReference type="RefSeq" id="XP_028462409.1">
    <property type="nucleotide sequence ID" value="XM_028611017.1"/>
</dbReference>
<feature type="region of interest" description="Disordered" evidence="1">
    <location>
        <begin position="1"/>
        <end position="272"/>
    </location>
</feature>
<dbReference type="EMBL" id="ML119068">
    <property type="protein sequence ID" value="ROT34603.1"/>
    <property type="molecule type" value="Genomic_DNA"/>
</dbReference>
<gene>
    <name evidence="2" type="ORF">SODALDRAFT_329716</name>
</gene>
<proteinExistence type="predicted"/>
<keyword evidence="3" id="KW-1185">Reference proteome</keyword>
<dbReference type="GeneID" id="39579495"/>
<name>A0A3N2PJ93_SODAK</name>
<dbReference type="Proteomes" id="UP000272025">
    <property type="component" value="Unassembled WGS sequence"/>
</dbReference>
<feature type="compositionally biased region" description="Polar residues" evidence="1">
    <location>
        <begin position="609"/>
        <end position="624"/>
    </location>
</feature>
<evidence type="ECO:0008006" key="4">
    <source>
        <dbReference type="Google" id="ProtNLM"/>
    </source>
</evidence>
<feature type="compositionally biased region" description="Polar residues" evidence="1">
    <location>
        <begin position="19"/>
        <end position="29"/>
    </location>
</feature>
<feature type="compositionally biased region" description="Polar residues" evidence="1">
    <location>
        <begin position="295"/>
        <end position="330"/>
    </location>
</feature>
<feature type="compositionally biased region" description="Polar residues" evidence="1">
    <location>
        <begin position="532"/>
        <end position="548"/>
    </location>
</feature>
<sequence>MEDPWGSPWETHDVEDSGATATPTATSVDANPEPPPPAFFTPSTSLTIPTGHSVWVEDDPFGEWAAPEPSSQPIPASGWGIWGGRDSQADSSQLTPRYESKLKTSSPRWPSSRSTSPGQPSSRLRNRSSSDQLSLDPWASEPSTNITNKRGAFEPSAPLPQIQHLPLLPENAGLDAERPVKRQLLTSTSVEDGSLSIDSAEKNQGNVDRPQSDQPLPKPDLHPAAVNSPSKPSASEFDLTEVTLHEPPSLTPPADDAVPNNAGDRQVSKVHQLVEMYDDIARKNATVHESPPPSNQGVSASQHSPINGTPSRGGVSIQTKSENTLSSFPTTEHESSDTELPTSLVQDVRSEKAEGDAPEIVPDTITIDHEPFYVDYSHLDHLFPGLESNNVTGSDVEVPDHIITDNYESISERKMWYRISRFGPSRTRDLGEDDHFTVVTWSTSTVRSETIQIVRRWMEEDSICGRTFRGGLANGANGRSFGWGQKATPVDFQRFFSPRTSTFAGRPTPVSALPADAPDSHLDTHSLDRSPVSMSPSTVGTEAPSSATFGWANHSSPPPHQQGVSASSGMPAAQPKAHRTIPPPQPPEPLPKTVGQKEMDDDEWGDMVTPSTTESRPISTTNDGSPAGRPLSGDSSNNRHDDKRSVDSVILASGSSSCTEDADQVPRVIPDHNPHGTKSDTESTCSHRDLELSGDTTHSSRPSSSHVESTPQQLVESPAGLTGELEPARRIIESLPDLSYMLR</sequence>
<feature type="compositionally biased region" description="Pro residues" evidence="1">
    <location>
        <begin position="581"/>
        <end position="590"/>
    </location>
</feature>
<evidence type="ECO:0000256" key="1">
    <source>
        <dbReference type="SAM" id="MobiDB-lite"/>
    </source>
</evidence>
<feature type="compositionally biased region" description="Basic and acidic residues" evidence="1">
    <location>
        <begin position="669"/>
        <end position="691"/>
    </location>
</feature>
<feature type="compositionally biased region" description="Basic and acidic residues" evidence="1">
    <location>
        <begin position="637"/>
        <end position="646"/>
    </location>
</feature>
<protein>
    <recommendedName>
        <fullName evidence="4">Glucan 1, 4-alpha-glucosidase</fullName>
    </recommendedName>
</protein>
<dbReference type="OrthoDB" id="3941134at2759"/>
<feature type="compositionally biased region" description="Low complexity" evidence="1">
    <location>
        <begin position="104"/>
        <end position="122"/>
    </location>
</feature>
<feature type="region of interest" description="Disordered" evidence="1">
    <location>
        <begin position="500"/>
        <end position="727"/>
    </location>
</feature>
<feature type="compositionally biased region" description="Low complexity" evidence="1">
    <location>
        <begin position="693"/>
        <end position="710"/>
    </location>
</feature>
<feature type="compositionally biased region" description="Low complexity" evidence="1">
    <location>
        <begin position="159"/>
        <end position="169"/>
    </location>
</feature>
<reference evidence="2 3" key="1">
    <citation type="journal article" date="2018" name="Mol. Ecol.">
        <title>The obligate alkalophilic soda-lake fungus Sodiomyces alkalinus has shifted to a protein diet.</title>
        <authorList>
            <person name="Grum-Grzhimaylo A.A."/>
            <person name="Falkoski D.L."/>
            <person name="van den Heuvel J."/>
            <person name="Valero-Jimenez C.A."/>
            <person name="Min B."/>
            <person name="Choi I.G."/>
            <person name="Lipzen A."/>
            <person name="Daum C.G."/>
            <person name="Aanen D.K."/>
            <person name="Tsang A."/>
            <person name="Henrissat B."/>
            <person name="Bilanenko E.N."/>
            <person name="de Vries R.P."/>
            <person name="van Kan J.A.L."/>
            <person name="Grigoriev I.V."/>
            <person name="Debets A.J.M."/>
        </authorList>
    </citation>
    <scope>NUCLEOTIDE SEQUENCE [LARGE SCALE GENOMIC DNA]</scope>
    <source>
        <strain evidence="2 3">F11</strain>
    </source>
</reference>
<dbReference type="STRING" id="1314773.A0A3N2PJ93"/>
<evidence type="ECO:0000313" key="2">
    <source>
        <dbReference type="EMBL" id="ROT34603.1"/>
    </source>
</evidence>
<accession>A0A3N2PJ93</accession>